<dbReference type="Proteomes" id="UP000813461">
    <property type="component" value="Unassembled WGS sequence"/>
</dbReference>
<dbReference type="InterPro" id="IPR013094">
    <property type="entry name" value="AB_hydrolase_3"/>
</dbReference>
<comment type="caution">
    <text evidence="3">The sequence shown here is derived from an EMBL/GenBank/DDBJ whole genome shotgun (WGS) entry which is preliminary data.</text>
</comment>
<dbReference type="SUPFAM" id="SSF53474">
    <property type="entry name" value="alpha/beta-Hydrolases"/>
    <property type="match status" value="1"/>
</dbReference>
<dbReference type="EMBL" id="JAGMVJ010000007">
    <property type="protein sequence ID" value="KAH7088963.1"/>
    <property type="molecule type" value="Genomic_DNA"/>
</dbReference>
<keyword evidence="4" id="KW-1185">Reference proteome</keyword>
<dbReference type="Pfam" id="PF07859">
    <property type="entry name" value="Abhydrolase_3"/>
    <property type="match status" value="1"/>
</dbReference>
<dbReference type="AlphaFoldDB" id="A0A8K0R7W4"/>
<organism evidence="3 4">
    <name type="scientific">Paraphoma chrysanthemicola</name>
    <dbReference type="NCBI Taxonomy" id="798071"/>
    <lineage>
        <taxon>Eukaryota</taxon>
        <taxon>Fungi</taxon>
        <taxon>Dikarya</taxon>
        <taxon>Ascomycota</taxon>
        <taxon>Pezizomycotina</taxon>
        <taxon>Dothideomycetes</taxon>
        <taxon>Pleosporomycetidae</taxon>
        <taxon>Pleosporales</taxon>
        <taxon>Pleosporineae</taxon>
        <taxon>Phaeosphaeriaceae</taxon>
        <taxon>Paraphoma</taxon>
    </lineage>
</organism>
<feature type="domain" description="Alpha/beta hydrolase fold-3" evidence="2">
    <location>
        <begin position="81"/>
        <end position="285"/>
    </location>
</feature>
<dbReference type="PANTHER" id="PTHR48081">
    <property type="entry name" value="AB HYDROLASE SUPERFAMILY PROTEIN C4A8.06C"/>
    <property type="match status" value="1"/>
</dbReference>
<evidence type="ECO:0000313" key="3">
    <source>
        <dbReference type="EMBL" id="KAH7088963.1"/>
    </source>
</evidence>
<reference evidence="3" key="1">
    <citation type="journal article" date="2021" name="Nat. Commun.">
        <title>Genetic determinants of endophytism in the Arabidopsis root mycobiome.</title>
        <authorList>
            <person name="Mesny F."/>
            <person name="Miyauchi S."/>
            <person name="Thiergart T."/>
            <person name="Pickel B."/>
            <person name="Atanasova L."/>
            <person name="Karlsson M."/>
            <person name="Huettel B."/>
            <person name="Barry K.W."/>
            <person name="Haridas S."/>
            <person name="Chen C."/>
            <person name="Bauer D."/>
            <person name="Andreopoulos W."/>
            <person name="Pangilinan J."/>
            <person name="LaButti K."/>
            <person name="Riley R."/>
            <person name="Lipzen A."/>
            <person name="Clum A."/>
            <person name="Drula E."/>
            <person name="Henrissat B."/>
            <person name="Kohler A."/>
            <person name="Grigoriev I.V."/>
            <person name="Martin F.M."/>
            <person name="Hacquard S."/>
        </authorList>
    </citation>
    <scope>NUCLEOTIDE SEQUENCE</scope>
    <source>
        <strain evidence="3">MPI-SDFR-AT-0120</strain>
    </source>
</reference>
<keyword evidence="1" id="KW-0378">Hydrolase</keyword>
<dbReference type="OrthoDB" id="433474at2759"/>
<dbReference type="InterPro" id="IPR050300">
    <property type="entry name" value="GDXG_lipolytic_enzyme"/>
</dbReference>
<sequence length="320" mass="34709">MDADFLVAVQPLIEAFGSLPKLPAHDVNGRRERLKAFVTPIVIPEDVSVTVFNITLTDGVQVPIHHIKKKTLDPKKPTAAVLHAHGGGLIALSAQIGITTYAGIVHETGIQVFSVDYRLAPEHPYPAALDDMWASLTWLHANAESIGIDRTRIAVTGESAGGNLAAATTLRARELALSPPLAAQILIYPMLDDRTIDKTGNYFVWDGDDNLTGWTAYLQRAPGGEDVPIFAAPGRIMSAKDLPPLYLECGQLDLFAGEDTEYVRKFVEAGVPVEFHLNPGLPHAFDGLAPTHRVTQQLQQNRMRIFQKLQDGAGSTTSPT</sequence>
<dbReference type="InterPro" id="IPR029058">
    <property type="entry name" value="AB_hydrolase_fold"/>
</dbReference>
<gene>
    <name evidence="3" type="ORF">FB567DRAFT_321714</name>
</gene>
<evidence type="ECO:0000256" key="1">
    <source>
        <dbReference type="ARBA" id="ARBA00022801"/>
    </source>
</evidence>
<name>A0A8K0R7W4_9PLEO</name>
<proteinExistence type="predicted"/>
<dbReference type="PANTHER" id="PTHR48081:SF8">
    <property type="entry name" value="ALPHA_BETA HYDROLASE FOLD-3 DOMAIN-CONTAINING PROTEIN-RELATED"/>
    <property type="match status" value="1"/>
</dbReference>
<evidence type="ECO:0000313" key="4">
    <source>
        <dbReference type="Proteomes" id="UP000813461"/>
    </source>
</evidence>
<protein>
    <submittedName>
        <fullName evidence="3">Esterase/lipase</fullName>
    </submittedName>
</protein>
<dbReference type="Gene3D" id="3.40.50.1820">
    <property type="entry name" value="alpha/beta hydrolase"/>
    <property type="match status" value="1"/>
</dbReference>
<dbReference type="GO" id="GO:0016787">
    <property type="term" value="F:hydrolase activity"/>
    <property type="evidence" value="ECO:0007669"/>
    <property type="project" value="UniProtKB-KW"/>
</dbReference>
<evidence type="ECO:0000259" key="2">
    <source>
        <dbReference type="Pfam" id="PF07859"/>
    </source>
</evidence>
<accession>A0A8K0R7W4</accession>